<feature type="transmembrane region" description="Helical" evidence="1">
    <location>
        <begin position="143"/>
        <end position="161"/>
    </location>
</feature>
<dbReference type="EMBL" id="JBHTCG010000001">
    <property type="protein sequence ID" value="MFC7380758.1"/>
    <property type="molecule type" value="Genomic_DNA"/>
</dbReference>
<keyword evidence="1" id="KW-1133">Transmembrane helix</keyword>
<feature type="transmembrane region" description="Helical" evidence="1">
    <location>
        <begin position="214"/>
        <end position="240"/>
    </location>
</feature>
<gene>
    <name evidence="2" type="ORF">ACFQSB_00990</name>
</gene>
<feature type="transmembrane region" description="Helical" evidence="1">
    <location>
        <begin position="117"/>
        <end position="136"/>
    </location>
</feature>
<keyword evidence="3" id="KW-1185">Reference proteome</keyword>
<sequence length="287" mass="30272">MNARAAALLALRLYPRLWRERYDEEVRDLLMTRRVGLRTVVDLCAGAMDAWAHRDLIPGGRRRRRVPAGLVLTICAVALVYLWNPGIRDAQSLDAAWRAAADHGQVATLLAGAAGTLFDAAAALTALSLVCLLVGAIATRRPLTFLCVLFVGPPMAFFLYFDFGESHFDLGYPMGPLGSAVTGGFFVPIALALCLAPVHVGWSERKGPFPPLRIAGIGCAVAARMIVLAWLPGAALIVLGLPGSSARFLCALAASLACGVAIASRAASALKDHPRRHAATGGEAVQG</sequence>
<feature type="transmembrane region" description="Helical" evidence="1">
    <location>
        <begin position="181"/>
        <end position="202"/>
    </location>
</feature>
<dbReference type="Proteomes" id="UP001596496">
    <property type="component" value="Unassembled WGS sequence"/>
</dbReference>
<comment type="caution">
    <text evidence="2">The sequence shown here is derived from an EMBL/GenBank/DDBJ whole genome shotgun (WGS) entry which is preliminary data.</text>
</comment>
<feature type="transmembrane region" description="Helical" evidence="1">
    <location>
        <begin position="246"/>
        <end position="267"/>
    </location>
</feature>
<protein>
    <submittedName>
        <fullName evidence="2">Uncharacterized protein</fullName>
    </submittedName>
</protein>
<evidence type="ECO:0000313" key="2">
    <source>
        <dbReference type="EMBL" id="MFC7380758.1"/>
    </source>
</evidence>
<organism evidence="2 3">
    <name type="scientific">Sphaerisporangium rhizosphaerae</name>
    <dbReference type="NCBI Taxonomy" id="2269375"/>
    <lineage>
        <taxon>Bacteria</taxon>
        <taxon>Bacillati</taxon>
        <taxon>Actinomycetota</taxon>
        <taxon>Actinomycetes</taxon>
        <taxon>Streptosporangiales</taxon>
        <taxon>Streptosporangiaceae</taxon>
        <taxon>Sphaerisporangium</taxon>
    </lineage>
</organism>
<evidence type="ECO:0000256" key="1">
    <source>
        <dbReference type="SAM" id="Phobius"/>
    </source>
</evidence>
<keyword evidence="1" id="KW-0812">Transmembrane</keyword>
<dbReference type="RefSeq" id="WP_380823769.1">
    <property type="nucleotide sequence ID" value="NZ_JBHTCG010000001.1"/>
</dbReference>
<proteinExistence type="predicted"/>
<keyword evidence="1" id="KW-0472">Membrane</keyword>
<accession>A0ABW2NTM4</accession>
<evidence type="ECO:0000313" key="3">
    <source>
        <dbReference type="Proteomes" id="UP001596496"/>
    </source>
</evidence>
<feature type="transmembrane region" description="Helical" evidence="1">
    <location>
        <begin position="66"/>
        <end position="83"/>
    </location>
</feature>
<reference evidence="3" key="1">
    <citation type="journal article" date="2019" name="Int. J. Syst. Evol. Microbiol.">
        <title>The Global Catalogue of Microorganisms (GCM) 10K type strain sequencing project: providing services to taxonomists for standard genome sequencing and annotation.</title>
        <authorList>
            <consortium name="The Broad Institute Genomics Platform"/>
            <consortium name="The Broad Institute Genome Sequencing Center for Infectious Disease"/>
            <person name="Wu L."/>
            <person name="Ma J."/>
        </authorList>
    </citation>
    <scope>NUCLEOTIDE SEQUENCE [LARGE SCALE GENOMIC DNA]</scope>
    <source>
        <strain evidence="3">CECT 7649</strain>
    </source>
</reference>
<name>A0ABW2NTM4_9ACTN</name>